<dbReference type="AlphaFoldDB" id="A0A0A9GKI5"/>
<reference evidence="1" key="1">
    <citation type="submission" date="2014-09" db="EMBL/GenBank/DDBJ databases">
        <authorList>
            <person name="Magalhaes I.L.F."/>
            <person name="Oliveira U."/>
            <person name="Santos F.R."/>
            <person name="Vidigal T.H.D.A."/>
            <person name="Brescovit A.D."/>
            <person name="Santos A.J."/>
        </authorList>
    </citation>
    <scope>NUCLEOTIDE SEQUENCE</scope>
    <source>
        <tissue evidence="1">Shoot tissue taken approximately 20 cm above the soil surface</tissue>
    </source>
</reference>
<reference evidence="1" key="2">
    <citation type="journal article" date="2015" name="Data Brief">
        <title>Shoot transcriptome of the giant reed, Arundo donax.</title>
        <authorList>
            <person name="Barrero R.A."/>
            <person name="Guerrero F.D."/>
            <person name="Moolhuijzen P."/>
            <person name="Goolsby J.A."/>
            <person name="Tidwell J."/>
            <person name="Bellgard S.E."/>
            <person name="Bellgard M.I."/>
        </authorList>
    </citation>
    <scope>NUCLEOTIDE SEQUENCE</scope>
    <source>
        <tissue evidence="1">Shoot tissue taken approximately 20 cm above the soil surface</tissue>
    </source>
</reference>
<protein>
    <submittedName>
        <fullName evidence="1">Uncharacterized protein</fullName>
    </submittedName>
</protein>
<name>A0A0A9GKI5_ARUDO</name>
<dbReference type="EMBL" id="GBRH01176713">
    <property type="protein sequence ID" value="JAE21183.1"/>
    <property type="molecule type" value="Transcribed_RNA"/>
</dbReference>
<accession>A0A0A9GKI5</accession>
<organism evidence="1">
    <name type="scientific">Arundo donax</name>
    <name type="common">Giant reed</name>
    <name type="synonym">Donax arundinaceus</name>
    <dbReference type="NCBI Taxonomy" id="35708"/>
    <lineage>
        <taxon>Eukaryota</taxon>
        <taxon>Viridiplantae</taxon>
        <taxon>Streptophyta</taxon>
        <taxon>Embryophyta</taxon>
        <taxon>Tracheophyta</taxon>
        <taxon>Spermatophyta</taxon>
        <taxon>Magnoliopsida</taxon>
        <taxon>Liliopsida</taxon>
        <taxon>Poales</taxon>
        <taxon>Poaceae</taxon>
        <taxon>PACMAD clade</taxon>
        <taxon>Arundinoideae</taxon>
        <taxon>Arundineae</taxon>
        <taxon>Arundo</taxon>
    </lineage>
</organism>
<sequence length="60" mass="6983">MLHNISLPIKRGKGNSKLRTTLYQANMLFVRSNQNVIPIYKIYKNPALKLTRLLSNLRTQ</sequence>
<proteinExistence type="predicted"/>
<evidence type="ECO:0000313" key="1">
    <source>
        <dbReference type="EMBL" id="JAE21183.1"/>
    </source>
</evidence>